<dbReference type="EMBL" id="KF796603">
    <property type="protein sequence ID" value="AHN97881.1"/>
    <property type="molecule type" value="Genomic_DNA"/>
</dbReference>
<dbReference type="InterPro" id="IPR050901">
    <property type="entry name" value="BP-dep_ABC_trans_perm"/>
</dbReference>
<dbReference type="PANTHER" id="PTHR32243">
    <property type="entry name" value="MALTOSE TRANSPORT SYSTEM PERMEASE-RELATED"/>
    <property type="match status" value="1"/>
</dbReference>
<dbReference type="Gene3D" id="1.10.3720.10">
    <property type="entry name" value="MetI-like"/>
    <property type="match status" value="1"/>
</dbReference>
<keyword evidence="4 7" id="KW-0812">Transmembrane</keyword>
<name>X2LJL1_9BACT</name>
<evidence type="ECO:0000256" key="4">
    <source>
        <dbReference type="ARBA" id="ARBA00022692"/>
    </source>
</evidence>
<evidence type="ECO:0000256" key="5">
    <source>
        <dbReference type="ARBA" id="ARBA00022989"/>
    </source>
</evidence>
<feature type="transmembrane region" description="Helical" evidence="7">
    <location>
        <begin position="70"/>
        <end position="92"/>
    </location>
</feature>
<dbReference type="GO" id="GO:0055085">
    <property type="term" value="P:transmembrane transport"/>
    <property type="evidence" value="ECO:0007669"/>
    <property type="project" value="InterPro"/>
</dbReference>
<feature type="transmembrane region" description="Helical" evidence="7">
    <location>
        <begin position="236"/>
        <end position="257"/>
    </location>
</feature>
<feature type="transmembrane region" description="Helical" evidence="7">
    <location>
        <begin position="178"/>
        <end position="203"/>
    </location>
</feature>
<dbReference type="PANTHER" id="PTHR32243:SF18">
    <property type="entry name" value="INNER MEMBRANE ABC TRANSPORTER PERMEASE PROTEIN YCJP"/>
    <property type="match status" value="1"/>
</dbReference>
<dbReference type="AlphaFoldDB" id="X2LJL1"/>
<keyword evidence="5 7" id="KW-1133">Transmembrane helix</keyword>
<dbReference type="Pfam" id="PF00528">
    <property type="entry name" value="BPD_transp_1"/>
    <property type="match status" value="1"/>
</dbReference>
<accession>X2LJL1</accession>
<feature type="transmembrane region" description="Helical" evidence="7">
    <location>
        <begin position="101"/>
        <end position="125"/>
    </location>
</feature>
<dbReference type="SUPFAM" id="SSF161098">
    <property type="entry name" value="MetI-like"/>
    <property type="match status" value="1"/>
</dbReference>
<keyword evidence="6 7" id="KW-0472">Membrane</keyword>
<dbReference type="InterPro" id="IPR035906">
    <property type="entry name" value="MetI-like_sf"/>
</dbReference>
<reference evidence="9" key="1">
    <citation type="submission" date="2013-10" db="EMBL/GenBank/DDBJ databases">
        <title>Functional metagenomics reveals novel beta-galactosidases not predictable from gene sequences.</title>
        <authorList>
            <person name="Cheng J."/>
            <person name="Engel K."/>
            <person name="Romantsov T."/>
            <person name="Neufeld J.D."/>
            <person name="Rose D.R."/>
            <person name="Charles T.C."/>
        </authorList>
    </citation>
    <scope>NUCLEOTIDE SEQUENCE</scope>
</reference>
<dbReference type="PROSITE" id="PS50928">
    <property type="entry name" value="ABC_TM1"/>
    <property type="match status" value="1"/>
</dbReference>
<evidence type="ECO:0000256" key="3">
    <source>
        <dbReference type="ARBA" id="ARBA00022475"/>
    </source>
</evidence>
<protein>
    <submittedName>
        <fullName evidence="9">Maltose transporter permease</fullName>
    </submittedName>
</protein>
<dbReference type="GO" id="GO:0005886">
    <property type="term" value="C:plasma membrane"/>
    <property type="evidence" value="ECO:0007669"/>
    <property type="project" value="UniProtKB-SubCell"/>
</dbReference>
<dbReference type="InterPro" id="IPR000515">
    <property type="entry name" value="MetI-like"/>
</dbReference>
<feature type="transmembrane region" description="Helical" evidence="7">
    <location>
        <begin position="137"/>
        <end position="157"/>
    </location>
</feature>
<evidence type="ECO:0000256" key="7">
    <source>
        <dbReference type="RuleBase" id="RU363032"/>
    </source>
</evidence>
<dbReference type="CDD" id="cd06261">
    <property type="entry name" value="TM_PBP2"/>
    <property type="match status" value="1"/>
</dbReference>
<proteinExistence type="inferred from homology"/>
<organism evidence="9">
    <name type="scientific">uncultured bacterium lac127</name>
    <dbReference type="NCBI Taxonomy" id="1447237"/>
    <lineage>
        <taxon>Bacteria</taxon>
        <taxon>environmental samples</taxon>
    </lineage>
</organism>
<sequence length="272" mass="29738">MRQQGRWATLVVAALVLAVAFPFYRAVAGSLTPEAQLFGGAPLWPDPPVLYHYRALFTERQFWLPIRNSLIVAGATTLLCVTLGSFCAYALARLRFRGKALLLGAILAVSMFPQIAVVSPLFLLLRSVRLIDTYPGLVLPYLTFAMPLTVWLLVGYFRQLPAELEEAAMVDGASRFRAFREVIVPLALPGLAATAILTFVYSWNEFLFALSFTLGPERQTVPVAIALFRGQYQVPWGQVLAAAIVATTPVAVLVLAFQRRIVQGLTAGAVKG</sequence>
<evidence type="ECO:0000259" key="8">
    <source>
        <dbReference type="PROSITE" id="PS50928"/>
    </source>
</evidence>
<comment type="subcellular location">
    <subcellularLocation>
        <location evidence="1 7">Cell membrane</location>
        <topology evidence="1 7">Multi-pass membrane protein</topology>
    </subcellularLocation>
</comment>
<evidence type="ECO:0000313" key="9">
    <source>
        <dbReference type="EMBL" id="AHN97881.1"/>
    </source>
</evidence>
<keyword evidence="3" id="KW-1003">Cell membrane</keyword>
<comment type="similarity">
    <text evidence="7">Belongs to the binding-protein-dependent transport system permease family.</text>
</comment>
<feature type="domain" description="ABC transmembrane type-1" evidence="8">
    <location>
        <begin position="66"/>
        <end position="257"/>
    </location>
</feature>
<evidence type="ECO:0000256" key="1">
    <source>
        <dbReference type="ARBA" id="ARBA00004651"/>
    </source>
</evidence>
<evidence type="ECO:0000256" key="6">
    <source>
        <dbReference type="ARBA" id="ARBA00023136"/>
    </source>
</evidence>
<keyword evidence="2 7" id="KW-0813">Transport</keyword>
<evidence type="ECO:0000256" key="2">
    <source>
        <dbReference type="ARBA" id="ARBA00022448"/>
    </source>
</evidence>